<keyword evidence="4" id="KW-0805">Transcription regulation</keyword>
<keyword evidence="2" id="KW-0479">Metal-binding</keyword>
<dbReference type="SMART" id="SM00066">
    <property type="entry name" value="GAL4"/>
    <property type="match status" value="1"/>
</dbReference>
<dbReference type="SMART" id="SM00906">
    <property type="entry name" value="Fungal_trans"/>
    <property type="match status" value="1"/>
</dbReference>
<dbReference type="SUPFAM" id="SSF57701">
    <property type="entry name" value="Zn2/Cys6 DNA-binding domain"/>
    <property type="match status" value="1"/>
</dbReference>
<dbReference type="AlphaFoldDB" id="A0AAF1BM79"/>
<dbReference type="GO" id="GO:0006351">
    <property type="term" value="P:DNA-templated transcription"/>
    <property type="evidence" value="ECO:0007669"/>
    <property type="project" value="InterPro"/>
</dbReference>
<evidence type="ECO:0000313" key="11">
    <source>
        <dbReference type="Proteomes" id="UP000827549"/>
    </source>
</evidence>
<sequence>MPPAARDYNSPQSSPQPVFQAPQACKRCYSRKRKCDRRHPKCSACIEANVPCELDGKAAQKSLFVQLNELRAGTVDLQKRIEWLEGYIRQVSPVLGDISVRPTGSQLPQPVSSYDSPAQLAPPPTVTTTVQLSTLVSSGAAMRVDTSTPPLALAGSSNHSPPITSAALHPALPTLDEAHEWSRAVFATHSQSRHCINPQELHDDTSLVYGENGLIAPGLSASRFRTFAVMYLGGMIQNRRGDGQISESCRACRAFALQELANVTAQEDLTAVQALALMSLISLYEPGGPSLFQVVGFAARTALSIGIHRRDEVYFPSILDTFHDEAALRAHNEKRKNIFWAVYCLDRLAVFTLGLPPAIRDSDIDVDMPTVPISSSGASLEVPEVALRIHNIQLRRLYGKIYESLLTVPSRNDLSVSAREAIVADRAREVQEWYDNSPFRAAFFPMSDSSISRQAADDISYHQMTMGLYRPSPLMPHVPSSYVTILKSSASISVDLYRHYWPRQQVLSVWTHLYQIISSCTTLVYCFCEYRSRPDLVDLPSEQVEGKIAQCQDLLARFGPAWPESQRYQAMFDALVQSFRSSQPSPTHSMEAPVIRPQPLAVQHAEEPAPLQIPLSNVASVATIPSVTNGGGEVDLSIFDLFNSTQTDGGGLAGSVGQPGSGTSPSSVMMGFWAQNLVPNA</sequence>
<dbReference type="GeneID" id="87809847"/>
<dbReference type="RefSeq" id="XP_062629177.1">
    <property type="nucleotide sequence ID" value="XM_062773193.1"/>
</dbReference>
<dbReference type="GO" id="GO:0005634">
    <property type="term" value="C:nucleus"/>
    <property type="evidence" value="ECO:0007669"/>
    <property type="project" value="UniProtKB-SubCell"/>
</dbReference>
<feature type="domain" description="Zn(2)-C6 fungal-type" evidence="9">
    <location>
        <begin position="24"/>
        <end position="54"/>
    </location>
</feature>
<dbReference type="Gene3D" id="4.10.240.10">
    <property type="entry name" value="Zn(2)-C6 fungal-type DNA-binding domain"/>
    <property type="match status" value="1"/>
</dbReference>
<proteinExistence type="predicted"/>
<comment type="subcellular location">
    <subcellularLocation>
        <location evidence="1">Nucleus</location>
    </subcellularLocation>
</comment>
<keyword evidence="7" id="KW-0539">Nucleus</keyword>
<dbReference type="PROSITE" id="PS50048">
    <property type="entry name" value="ZN2_CY6_FUNGAL_2"/>
    <property type="match status" value="1"/>
</dbReference>
<dbReference type="GO" id="GO:0045944">
    <property type="term" value="P:positive regulation of transcription by RNA polymerase II"/>
    <property type="evidence" value="ECO:0007669"/>
    <property type="project" value="TreeGrafter"/>
</dbReference>
<dbReference type="PANTHER" id="PTHR47782:SF12">
    <property type="entry name" value="ZN(II)2CYS6 TRANSCRIPTION FACTOR (EUROFUNG)"/>
    <property type="match status" value="1"/>
</dbReference>
<feature type="compositionally biased region" description="Polar residues" evidence="8">
    <location>
        <begin position="106"/>
        <end position="116"/>
    </location>
</feature>
<organism evidence="10 11">
    <name type="scientific">Vanrija pseudolonga</name>
    <dbReference type="NCBI Taxonomy" id="143232"/>
    <lineage>
        <taxon>Eukaryota</taxon>
        <taxon>Fungi</taxon>
        <taxon>Dikarya</taxon>
        <taxon>Basidiomycota</taxon>
        <taxon>Agaricomycotina</taxon>
        <taxon>Tremellomycetes</taxon>
        <taxon>Trichosporonales</taxon>
        <taxon>Trichosporonaceae</taxon>
        <taxon>Vanrija</taxon>
    </lineage>
</organism>
<name>A0AAF1BM79_9TREE</name>
<dbReference type="Pfam" id="PF00172">
    <property type="entry name" value="Zn_clus"/>
    <property type="match status" value="1"/>
</dbReference>
<reference evidence="10" key="1">
    <citation type="submission" date="2023-10" db="EMBL/GenBank/DDBJ databases">
        <authorList>
            <person name="Noh H."/>
        </authorList>
    </citation>
    <scope>NUCLEOTIDE SEQUENCE</scope>
    <source>
        <strain evidence="10">DUCC4014</strain>
    </source>
</reference>
<dbReference type="CDD" id="cd00067">
    <property type="entry name" value="GAL4"/>
    <property type="match status" value="1"/>
</dbReference>
<dbReference type="GO" id="GO:0008270">
    <property type="term" value="F:zinc ion binding"/>
    <property type="evidence" value="ECO:0007669"/>
    <property type="project" value="InterPro"/>
</dbReference>
<evidence type="ECO:0000259" key="9">
    <source>
        <dbReference type="PROSITE" id="PS50048"/>
    </source>
</evidence>
<dbReference type="Pfam" id="PF04082">
    <property type="entry name" value="Fungal_trans"/>
    <property type="match status" value="1"/>
</dbReference>
<evidence type="ECO:0000256" key="6">
    <source>
        <dbReference type="ARBA" id="ARBA00023163"/>
    </source>
</evidence>
<dbReference type="EMBL" id="CP086717">
    <property type="protein sequence ID" value="WOO83145.1"/>
    <property type="molecule type" value="Genomic_DNA"/>
</dbReference>
<dbReference type="GO" id="GO:0043565">
    <property type="term" value="F:sequence-specific DNA binding"/>
    <property type="evidence" value="ECO:0007669"/>
    <property type="project" value="TreeGrafter"/>
</dbReference>
<keyword evidence="3" id="KW-0862">Zinc</keyword>
<evidence type="ECO:0000256" key="3">
    <source>
        <dbReference type="ARBA" id="ARBA00022833"/>
    </source>
</evidence>
<gene>
    <name evidence="10" type="primary">STB5_3</name>
    <name evidence="10" type="ORF">LOC62_04G006625</name>
</gene>
<protein>
    <submittedName>
        <fullName evidence="10">Protein STB5</fullName>
    </submittedName>
</protein>
<evidence type="ECO:0000256" key="4">
    <source>
        <dbReference type="ARBA" id="ARBA00023015"/>
    </source>
</evidence>
<evidence type="ECO:0000256" key="1">
    <source>
        <dbReference type="ARBA" id="ARBA00004123"/>
    </source>
</evidence>
<feature type="region of interest" description="Disordered" evidence="8">
    <location>
        <begin position="106"/>
        <end position="125"/>
    </location>
</feature>
<keyword evidence="11" id="KW-1185">Reference proteome</keyword>
<dbReference type="InterPro" id="IPR007219">
    <property type="entry name" value="XnlR_reg_dom"/>
</dbReference>
<keyword evidence="6" id="KW-0804">Transcription</keyword>
<evidence type="ECO:0000256" key="7">
    <source>
        <dbReference type="ARBA" id="ARBA00023242"/>
    </source>
</evidence>
<dbReference type="PANTHER" id="PTHR47782">
    <property type="entry name" value="ZN(II)2CYS6 TRANSCRIPTION FACTOR (EUROFUNG)-RELATED"/>
    <property type="match status" value="1"/>
</dbReference>
<dbReference type="InterPro" id="IPR001138">
    <property type="entry name" value="Zn2Cys6_DnaBD"/>
</dbReference>
<dbReference type="CDD" id="cd12148">
    <property type="entry name" value="fungal_TF_MHR"/>
    <property type="match status" value="1"/>
</dbReference>
<accession>A0AAF1BM79</accession>
<evidence type="ECO:0000256" key="5">
    <source>
        <dbReference type="ARBA" id="ARBA00023125"/>
    </source>
</evidence>
<dbReference type="Proteomes" id="UP000827549">
    <property type="component" value="Chromosome 4"/>
</dbReference>
<evidence type="ECO:0000313" key="10">
    <source>
        <dbReference type="EMBL" id="WOO83145.1"/>
    </source>
</evidence>
<evidence type="ECO:0000256" key="2">
    <source>
        <dbReference type="ARBA" id="ARBA00022723"/>
    </source>
</evidence>
<dbReference type="GO" id="GO:0000981">
    <property type="term" value="F:DNA-binding transcription factor activity, RNA polymerase II-specific"/>
    <property type="evidence" value="ECO:0007669"/>
    <property type="project" value="InterPro"/>
</dbReference>
<evidence type="ECO:0000256" key="8">
    <source>
        <dbReference type="SAM" id="MobiDB-lite"/>
    </source>
</evidence>
<keyword evidence="5" id="KW-0238">DNA-binding</keyword>
<dbReference type="InterPro" id="IPR036864">
    <property type="entry name" value="Zn2-C6_fun-type_DNA-bd_sf"/>
</dbReference>
<dbReference type="InterPro" id="IPR052202">
    <property type="entry name" value="Yeast_MetPath_Reg"/>
</dbReference>